<dbReference type="PANTHER" id="PTHR20837">
    <property type="entry name" value="CENTROSOMAL PROTEIN-RELATED"/>
    <property type="match status" value="1"/>
</dbReference>
<feature type="domain" description="C2" evidence="1">
    <location>
        <begin position="330"/>
        <end position="446"/>
    </location>
</feature>
<dbReference type="InterPro" id="IPR052434">
    <property type="entry name" value="Tectonic-like_complex_comp"/>
</dbReference>
<gene>
    <name evidence="2" type="ORF">HCN44_005423</name>
</gene>
<evidence type="ECO:0000313" key="3">
    <source>
        <dbReference type="Proteomes" id="UP000639338"/>
    </source>
</evidence>
<evidence type="ECO:0000313" key="2">
    <source>
        <dbReference type="EMBL" id="KAF7997146.1"/>
    </source>
</evidence>
<evidence type="ECO:0000259" key="1">
    <source>
        <dbReference type="PROSITE" id="PS50004"/>
    </source>
</evidence>
<dbReference type="InterPro" id="IPR056290">
    <property type="entry name" value="CEPT76/DRC7_peptidase-like_dom"/>
</dbReference>
<dbReference type="GO" id="GO:1905515">
    <property type="term" value="P:non-motile cilium assembly"/>
    <property type="evidence" value="ECO:0007669"/>
    <property type="project" value="TreeGrafter"/>
</dbReference>
<dbReference type="SMART" id="SM00239">
    <property type="entry name" value="C2"/>
    <property type="match status" value="1"/>
</dbReference>
<dbReference type="GO" id="GO:1904491">
    <property type="term" value="P:protein localization to ciliary transition zone"/>
    <property type="evidence" value="ECO:0007669"/>
    <property type="project" value="TreeGrafter"/>
</dbReference>
<name>A0A834Y341_APHGI</name>
<protein>
    <recommendedName>
        <fullName evidence="1">C2 domain-containing protein</fullName>
    </recommendedName>
</protein>
<dbReference type="PANTHER" id="PTHR20837:SF0">
    <property type="entry name" value="COILED-COIL AND C2 DOMAIN-CONTAINING PROTEIN 2A"/>
    <property type="match status" value="1"/>
</dbReference>
<dbReference type="InterPro" id="IPR035892">
    <property type="entry name" value="C2_domain_sf"/>
</dbReference>
<dbReference type="CDD" id="cd00030">
    <property type="entry name" value="C2"/>
    <property type="match status" value="1"/>
</dbReference>
<dbReference type="Pfam" id="PF00168">
    <property type="entry name" value="C2"/>
    <property type="match status" value="1"/>
</dbReference>
<dbReference type="AlphaFoldDB" id="A0A834Y341"/>
<organism evidence="2 3">
    <name type="scientific">Aphidius gifuensis</name>
    <name type="common">Parasitoid wasp</name>
    <dbReference type="NCBI Taxonomy" id="684658"/>
    <lineage>
        <taxon>Eukaryota</taxon>
        <taxon>Metazoa</taxon>
        <taxon>Ecdysozoa</taxon>
        <taxon>Arthropoda</taxon>
        <taxon>Hexapoda</taxon>
        <taxon>Insecta</taxon>
        <taxon>Pterygota</taxon>
        <taxon>Neoptera</taxon>
        <taxon>Endopterygota</taxon>
        <taxon>Hymenoptera</taxon>
        <taxon>Apocrita</taxon>
        <taxon>Ichneumonoidea</taxon>
        <taxon>Braconidae</taxon>
        <taxon>Aphidiinae</taxon>
        <taxon>Aphidius</taxon>
    </lineage>
</organism>
<dbReference type="GO" id="GO:0035869">
    <property type="term" value="C:ciliary transition zone"/>
    <property type="evidence" value="ECO:0007669"/>
    <property type="project" value="TreeGrafter"/>
</dbReference>
<dbReference type="InterPro" id="IPR000008">
    <property type="entry name" value="C2_dom"/>
</dbReference>
<sequence>MSMHADFITGLSPQKLKNKKKKLNLNYSYPKFENLKNDKVLQTKRANPRSVIDKNLETEDGLYVSPNGPLTYNVIKPYKLDKYNTIVLKKNKQIKNKKLVEISIRDVIIHPNDSTLKIKITSVQILFNNKIICKISSPFNRKLYKLLVNNDFKSNDLSVKIQTQNNCNSILPFPLPQHCVKEKKINIDFSIKHSSGIIFSGTLIYTVSLSIEYNEDEDDNDDNYNDNISRAEQLNNYSYKLTNDPNDPQSCLLFLDKINPISEETSCDYFLLGDPALQLDNLEIEKLKINNNKPKKDKKLIPDVVISEEPAFSLWDISIGNWFQASRPLRPSSATNTQKIIRTINDDLLTITVLRGIEIPVREDTSLVQPIVQIKAGELIETTTTADGSSPIWQQTLNFELSKLKNHTCIKLSLYDQHPVWGLQWLGQSIIPLEFNQNNQEFEKWISLSPLNSPLIRFGYIQNNQTCTYTKIYILMKIDNKFNSIDNNDINTLNNLSKSIQRCIIVPYKINGIEKLDDAARFVMLLTQLPNKYGPLTPRQAIKLNKVDHYGRACLLVTLFQGINIDAYVVIGNSQAKKLTAYVLTIEDKDVVLLWDPENGDKYNLGDSRCSLIKINRLINHTNIWKNLQTTITPSNLRFNVNVAKDWQPLGINSTVKREPQILENDDLLIDNNDDNENNNLDIENKLKDKLSQWRSSMGFTTVFNRHAATVLRNLLTKLSIKGDGQYDKKDLKQLNRAYVVHGFVLNLRCTPIDELVDLFETTKIQQVTGAVEFAIVCHLQKYVGKTSSLWLAVVVLKSRN</sequence>
<dbReference type="PROSITE" id="PS50004">
    <property type="entry name" value="C2"/>
    <property type="match status" value="1"/>
</dbReference>
<dbReference type="Gene3D" id="2.60.40.150">
    <property type="entry name" value="C2 domain"/>
    <property type="match status" value="1"/>
</dbReference>
<proteinExistence type="predicted"/>
<dbReference type="SUPFAM" id="SSF49562">
    <property type="entry name" value="C2 domain (Calcium/lipid-binding domain, CaLB)"/>
    <property type="match status" value="1"/>
</dbReference>
<dbReference type="EMBL" id="JACMRX010000001">
    <property type="protein sequence ID" value="KAF7997146.1"/>
    <property type="molecule type" value="Genomic_DNA"/>
</dbReference>
<keyword evidence="3" id="KW-1185">Reference proteome</keyword>
<comment type="caution">
    <text evidence="2">The sequence shown here is derived from an EMBL/GenBank/DDBJ whole genome shotgun (WGS) entry which is preliminary data.</text>
</comment>
<dbReference type="OrthoDB" id="2162143at2759"/>
<accession>A0A834Y341</accession>
<dbReference type="Proteomes" id="UP000639338">
    <property type="component" value="Unassembled WGS sequence"/>
</dbReference>
<dbReference type="Pfam" id="PF24656">
    <property type="entry name" value="CEPT76_peptidase"/>
    <property type="match status" value="1"/>
</dbReference>
<reference evidence="2 3" key="1">
    <citation type="submission" date="2020-08" db="EMBL/GenBank/DDBJ databases">
        <title>Aphidius gifuensis genome sequencing and assembly.</title>
        <authorList>
            <person name="Du Z."/>
        </authorList>
    </citation>
    <scope>NUCLEOTIDE SEQUENCE [LARGE SCALE GENOMIC DNA]</scope>
    <source>
        <strain evidence="2">YNYX2018</strain>
        <tissue evidence="2">Adults</tissue>
    </source>
</reference>